<dbReference type="InterPro" id="IPR029056">
    <property type="entry name" value="Ribokinase-like"/>
</dbReference>
<dbReference type="InterPro" id="IPR050306">
    <property type="entry name" value="PfkB_Carbo_kinase"/>
</dbReference>
<dbReference type="CDD" id="cd01167">
    <property type="entry name" value="bac_FRK"/>
    <property type="match status" value="1"/>
</dbReference>
<comment type="caution">
    <text evidence="7">The sequence shown here is derived from an EMBL/GenBank/DDBJ whole genome shotgun (WGS) entry which is preliminary data.</text>
</comment>
<evidence type="ECO:0000256" key="2">
    <source>
        <dbReference type="ARBA" id="ARBA00022679"/>
    </source>
</evidence>
<gene>
    <name evidence="7" type="ORF">DFR30_0153</name>
</gene>
<dbReference type="GO" id="GO:0016301">
    <property type="term" value="F:kinase activity"/>
    <property type="evidence" value="ECO:0007669"/>
    <property type="project" value="UniProtKB-KW"/>
</dbReference>
<evidence type="ECO:0000256" key="5">
    <source>
        <dbReference type="ARBA" id="ARBA00022840"/>
    </source>
</evidence>
<dbReference type="InterPro" id="IPR002173">
    <property type="entry name" value="Carboh/pur_kinase_PfkB_CS"/>
</dbReference>
<evidence type="ECO:0000256" key="1">
    <source>
        <dbReference type="ARBA" id="ARBA00010688"/>
    </source>
</evidence>
<keyword evidence="2" id="KW-0808">Transferase</keyword>
<dbReference type="EMBL" id="SMFX01000001">
    <property type="protein sequence ID" value="TCK16934.1"/>
    <property type="molecule type" value="Genomic_DNA"/>
</dbReference>
<dbReference type="OrthoDB" id="9779730at2"/>
<dbReference type="Pfam" id="PF00294">
    <property type="entry name" value="PfkB"/>
    <property type="match status" value="1"/>
</dbReference>
<evidence type="ECO:0000313" key="7">
    <source>
        <dbReference type="EMBL" id="TCK16934.1"/>
    </source>
</evidence>
<dbReference type="Proteomes" id="UP000295707">
    <property type="component" value="Unassembled WGS sequence"/>
</dbReference>
<dbReference type="PANTHER" id="PTHR43085:SF1">
    <property type="entry name" value="PSEUDOURIDINE KINASE-RELATED"/>
    <property type="match status" value="1"/>
</dbReference>
<dbReference type="GO" id="GO:0005524">
    <property type="term" value="F:ATP binding"/>
    <property type="evidence" value="ECO:0007669"/>
    <property type="project" value="UniProtKB-KW"/>
</dbReference>
<evidence type="ECO:0000313" key="8">
    <source>
        <dbReference type="Proteomes" id="UP000295707"/>
    </source>
</evidence>
<comment type="similarity">
    <text evidence="1">Belongs to the carbohydrate kinase PfkB family.</text>
</comment>
<dbReference type="Gene3D" id="3.40.1190.20">
    <property type="match status" value="1"/>
</dbReference>
<name>A0A4R1H5D9_9GAMM</name>
<dbReference type="RefSeq" id="WP_132970860.1">
    <property type="nucleotide sequence ID" value="NZ_SMFX01000001.1"/>
</dbReference>
<keyword evidence="4 7" id="KW-0418">Kinase</keyword>
<evidence type="ECO:0000259" key="6">
    <source>
        <dbReference type="Pfam" id="PF00294"/>
    </source>
</evidence>
<dbReference type="PANTHER" id="PTHR43085">
    <property type="entry name" value="HEXOKINASE FAMILY MEMBER"/>
    <property type="match status" value="1"/>
</dbReference>
<keyword evidence="5" id="KW-0067">ATP-binding</keyword>
<feature type="domain" description="Carbohydrate kinase PfkB" evidence="6">
    <location>
        <begin position="22"/>
        <end position="281"/>
    </location>
</feature>
<evidence type="ECO:0000256" key="4">
    <source>
        <dbReference type="ARBA" id="ARBA00022777"/>
    </source>
</evidence>
<proteinExistence type="inferred from homology"/>
<evidence type="ECO:0000256" key="3">
    <source>
        <dbReference type="ARBA" id="ARBA00022741"/>
    </source>
</evidence>
<dbReference type="AlphaFoldDB" id="A0A4R1H5D9"/>
<dbReference type="SUPFAM" id="SSF53613">
    <property type="entry name" value="Ribokinase-like"/>
    <property type="match status" value="1"/>
</dbReference>
<dbReference type="PROSITE" id="PS00583">
    <property type="entry name" value="PFKB_KINASES_1"/>
    <property type="match status" value="1"/>
</dbReference>
<sequence length="298" mass="32967">MNTPLTGRPVLFGEVLFDHFPDGEIVLGGAPFNVAWHLNAFGVRPLLISRVGNDALGRRIRGAMQNWHMDTAGLQLDSAHPTGTVEVSIENDEPLYEIVEQRAWDFITADGLPPIRDAALLYHGSLALRSPVSRQALDHLHASLDVPVFVDVNLRPPWWSREELESRLDTARWVKLNDEELETLTPAGSTLEQRAAALQHAHRLELLITTRGAEGALAHDSTGRTLQVKPAGTDKLKDTVGAGDAFAAVIILGLLNDWDLEETLERAQTFASAIVGIRGATPEHRDFYTVFRQNWNLM</sequence>
<keyword evidence="8" id="KW-1185">Reference proteome</keyword>
<protein>
    <submittedName>
        <fullName evidence="7">Fructokinase</fullName>
    </submittedName>
</protein>
<dbReference type="InterPro" id="IPR011611">
    <property type="entry name" value="PfkB_dom"/>
</dbReference>
<accession>A0A4R1H5D9</accession>
<reference evidence="7 8" key="1">
    <citation type="submission" date="2019-03" db="EMBL/GenBank/DDBJ databases">
        <title>Genomic Encyclopedia of Type Strains, Phase IV (KMG-IV): sequencing the most valuable type-strain genomes for metagenomic binning, comparative biology and taxonomic classification.</title>
        <authorList>
            <person name="Goeker M."/>
        </authorList>
    </citation>
    <scope>NUCLEOTIDE SEQUENCE [LARGE SCALE GENOMIC DNA]</scope>
    <source>
        <strain evidence="7 8">DSM 19610</strain>
    </source>
</reference>
<keyword evidence="3" id="KW-0547">Nucleotide-binding</keyword>
<organism evidence="7 8">
    <name type="scientific">Thiogranum longum</name>
    <dbReference type="NCBI Taxonomy" id="1537524"/>
    <lineage>
        <taxon>Bacteria</taxon>
        <taxon>Pseudomonadati</taxon>
        <taxon>Pseudomonadota</taxon>
        <taxon>Gammaproteobacteria</taxon>
        <taxon>Chromatiales</taxon>
        <taxon>Ectothiorhodospiraceae</taxon>
        <taxon>Thiogranum</taxon>
    </lineage>
</organism>